<keyword evidence="6" id="KW-1185">Reference proteome</keyword>
<evidence type="ECO:0000256" key="3">
    <source>
        <dbReference type="ARBA" id="ARBA00038502"/>
    </source>
</evidence>
<gene>
    <name evidence="5" type="ORF">DD236_05225</name>
</gene>
<accession>A0A2V1K6T2</accession>
<dbReference type="Gene3D" id="1.10.3420.10">
    <property type="entry name" value="putative ntp pyrophosphohydrolase like domain"/>
    <property type="match status" value="1"/>
</dbReference>
<dbReference type="CDD" id="cd11530">
    <property type="entry name" value="NTP-PPase_DR2231_like"/>
    <property type="match status" value="1"/>
</dbReference>
<name>A0A2V1K6T2_9ACTO</name>
<dbReference type="PANTHER" id="PTHR43792:SF8">
    <property type="entry name" value="[RIBOSOMAL PROTEIN US5]-ALANINE N-ACETYLTRANSFERASE"/>
    <property type="match status" value="1"/>
</dbReference>
<dbReference type="InterPro" id="IPR000182">
    <property type="entry name" value="GNAT_dom"/>
</dbReference>
<reference evidence="6" key="1">
    <citation type="submission" date="2018-05" db="EMBL/GenBank/DDBJ databases">
        <authorList>
            <person name="Li Y."/>
        </authorList>
    </citation>
    <scope>NUCLEOTIDE SEQUENCE [LARGE SCALE GENOMIC DNA]</scope>
    <source>
        <strain evidence="6">sk1b4</strain>
    </source>
</reference>
<dbReference type="EMBL" id="QETB01000002">
    <property type="protein sequence ID" value="PWF26692.1"/>
    <property type="molecule type" value="Genomic_DNA"/>
</dbReference>
<dbReference type="SUPFAM" id="SSF55729">
    <property type="entry name" value="Acyl-CoA N-acyltransferases (Nat)"/>
    <property type="match status" value="1"/>
</dbReference>
<dbReference type="Gene3D" id="3.40.630.30">
    <property type="match status" value="1"/>
</dbReference>
<organism evidence="5 6">
    <name type="scientific">Ancrocorticia populi</name>
    <dbReference type="NCBI Taxonomy" id="2175228"/>
    <lineage>
        <taxon>Bacteria</taxon>
        <taxon>Bacillati</taxon>
        <taxon>Actinomycetota</taxon>
        <taxon>Actinomycetes</taxon>
        <taxon>Actinomycetales</taxon>
        <taxon>Actinomycetaceae</taxon>
        <taxon>Ancrocorticia</taxon>
    </lineage>
</organism>
<dbReference type="GO" id="GO:0016747">
    <property type="term" value="F:acyltransferase activity, transferring groups other than amino-acyl groups"/>
    <property type="evidence" value="ECO:0007669"/>
    <property type="project" value="InterPro"/>
</dbReference>
<keyword evidence="1 5" id="KW-0808">Transferase</keyword>
<evidence type="ECO:0000256" key="1">
    <source>
        <dbReference type="ARBA" id="ARBA00022679"/>
    </source>
</evidence>
<dbReference type="InterPro" id="IPR033653">
    <property type="entry name" value="NTP-PPase_DR2231-like"/>
</dbReference>
<dbReference type="InterPro" id="IPR016181">
    <property type="entry name" value="Acyl_CoA_acyltransferase"/>
</dbReference>
<protein>
    <submittedName>
        <fullName evidence="5">GNAT family N-acetyltransferase</fullName>
    </submittedName>
</protein>
<dbReference type="InterPro" id="IPR051531">
    <property type="entry name" value="N-acetyltransferase"/>
</dbReference>
<dbReference type="Pfam" id="PF01503">
    <property type="entry name" value="PRA-PH"/>
    <property type="match status" value="1"/>
</dbReference>
<evidence type="ECO:0000259" key="4">
    <source>
        <dbReference type="PROSITE" id="PS51186"/>
    </source>
</evidence>
<dbReference type="Pfam" id="PF13302">
    <property type="entry name" value="Acetyltransf_3"/>
    <property type="match status" value="1"/>
</dbReference>
<proteinExistence type="inferred from homology"/>
<dbReference type="InterPro" id="IPR021130">
    <property type="entry name" value="PRib-ATP_PPHydrolase-like"/>
</dbReference>
<keyword evidence="2" id="KW-0012">Acyltransferase</keyword>
<dbReference type="PROSITE" id="PS51186">
    <property type="entry name" value="GNAT"/>
    <property type="match status" value="1"/>
</dbReference>
<evidence type="ECO:0000256" key="2">
    <source>
        <dbReference type="ARBA" id="ARBA00023315"/>
    </source>
</evidence>
<comment type="caution">
    <text evidence="5">The sequence shown here is derived from an EMBL/GenBank/DDBJ whole genome shotgun (WGS) entry which is preliminary data.</text>
</comment>
<dbReference type="Proteomes" id="UP000245283">
    <property type="component" value="Unassembled WGS sequence"/>
</dbReference>
<sequence length="349" mass="38022">MLPKILTTHQLRLDVPSLADADEVTVLCQDPEIQKWTTIPVPYGREDAVSFIQDVALPGWEKDSPTWFIRATTTDSSPILGAIGLTKSAPSIAEIGFWLAPEARGRGVMIEALQKVVDFGFAELGLEAIQYSCYVINGEPNWPSAKVAWRAGFTFEGKLRKNLVTNQGEAIGSLVGSLLKDDPRSPQHAWFGPSLVRPAIPDSRDPEALVRQFHETYGLPIVSDGPNSDRERVHMRMALVAEEFSELVGAVYGYDARSLIEEAFAKGVASDTGARDTVETADALADLVYVIYGMALELGIPMRDVLAEVQASNLSKLGSDGKPIYREDGKVLKGPGFFPPDIPRVLGLD</sequence>
<feature type="domain" description="N-acetyltransferase" evidence="4">
    <location>
        <begin position="13"/>
        <end position="181"/>
    </location>
</feature>
<dbReference type="OrthoDB" id="9795188at2"/>
<dbReference type="InterPro" id="IPR023292">
    <property type="entry name" value="NTP_PyroPHydrolase-like_dom_sf"/>
</dbReference>
<comment type="similarity">
    <text evidence="3">Belongs to the acetyltransferase family. RimJ subfamily.</text>
</comment>
<dbReference type="PANTHER" id="PTHR43792">
    <property type="entry name" value="GNAT FAMILY, PUTATIVE (AFU_ORTHOLOGUE AFUA_3G00765)-RELATED-RELATED"/>
    <property type="match status" value="1"/>
</dbReference>
<dbReference type="RefSeq" id="WP_109093338.1">
    <property type="nucleotide sequence ID" value="NZ_QETB01000002.1"/>
</dbReference>
<evidence type="ECO:0000313" key="6">
    <source>
        <dbReference type="Proteomes" id="UP000245283"/>
    </source>
</evidence>
<evidence type="ECO:0000313" key="5">
    <source>
        <dbReference type="EMBL" id="PWF26692.1"/>
    </source>
</evidence>
<dbReference type="AlphaFoldDB" id="A0A2V1K6T2"/>